<protein>
    <submittedName>
        <fullName evidence="1">Uncharacterized protein</fullName>
    </submittedName>
</protein>
<keyword evidence="2" id="KW-1185">Reference proteome</keyword>
<accession>A0ACB8Y511</accession>
<gene>
    <name evidence="1" type="ORF">L6452_38176</name>
</gene>
<reference evidence="1 2" key="2">
    <citation type="journal article" date="2022" name="Mol. Ecol. Resour.">
        <title>The genomes of chicory, endive, great burdock and yacon provide insights into Asteraceae paleo-polyploidization history and plant inulin production.</title>
        <authorList>
            <person name="Fan W."/>
            <person name="Wang S."/>
            <person name="Wang H."/>
            <person name="Wang A."/>
            <person name="Jiang F."/>
            <person name="Liu H."/>
            <person name="Zhao H."/>
            <person name="Xu D."/>
            <person name="Zhang Y."/>
        </authorList>
    </citation>
    <scope>NUCLEOTIDE SEQUENCE [LARGE SCALE GENOMIC DNA]</scope>
    <source>
        <strain evidence="2">cv. Niubang</strain>
    </source>
</reference>
<sequence length="164" mass="18339">MVGSSTLAIRGCLWTTRSGPASVMAVENDYSSEDESSVELPKTASQPLQLLQIHLSLEQPSIFSSQFGSTDTFIFVATCNSSCGIYLPVSIVEPSPSVRRTPPFPPPSFVERHLRSTSDSEYASIDRHQIGRHRLIETDSRWFEWFKSSSSIEDWCSYLILAMI</sequence>
<reference evidence="2" key="1">
    <citation type="journal article" date="2022" name="Mol. Ecol. Resour.">
        <title>The genomes of chicory, endive, great burdock and yacon provide insights into Asteraceae palaeo-polyploidization history and plant inulin production.</title>
        <authorList>
            <person name="Fan W."/>
            <person name="Wang S."/>
            <person name="Wang H."/>
            <person name="Wang A."/>
            <person name="Jiang F."/>
            <person name="Liu H."/>
            <person name="Zhao H."/>
            <person name="Xu D."/>
            <person name="Zhang Y."/>
        </authorList>
    </citation>
    <scope>NUCLEOTIDE SEQUENCE [LARGE SCALE GENOMIC DNA]</scope>
    <source>
        <strain evidence="2">cv. Niubang</strain>
    </source>
</reference>
<organism evidence="1 2">
    <name type="scientific">Arctium lappa</name>
    <name type="common">Greater burdock</name>
    <name type="synonym">Lappa major</name>
    <dbReference type="NCBI Taxonomy" id="4217"/>
    <lineage>
        <taxon>Eukaryota</taxon>
        <taxon>Viridiplantae</taxon>
        <taxon>Streptophyta</taxon>
        <taxon>Embryophyta</taxon>
        <taxon>Tracheophyta</taxon>
        <taxon>Spermatophyta</taxon>
        <taxon>Magnoliopsida</taxon>
        <taxon>eudicotyledons</taxon>
        <taxon>Gunneridae</taxon>
        <taxon>Pentapetalae</taxon>
        <taxon>asterids</taxon>
        <taxon>campanulids</taxon>
        <taxon>Asterales</taxon>
        <taxon>Asteraceae</taxon>
        <taxon>Carduoideae</taxon>
        <taxon>Cardueae</taxon>
        <taxon>Arctiinae</taxon>
        <taxon>Arctium</taxon>
    </lineage>
</organism>
<evidence type="ECO:0000313" key="2">
    <source>
        <dbReference type="Proteomes" id="UP001055879"/>
    </source>
</evidence>
<comment type="caution">
    <text evidence="1">The sequence shown here is derived from an EMBL/GenBank/DDBJ whole genome shotgun (WGS) entry which is preliminary data.</text>
</comment>
<name>A0ACB8Y511_ARCLA</name>
<evidence type="ECO:0000313" key="1">
    <source>
        <dbReference type="EMBL" id="KAI3678872.1"/>
    </source>
</evidence>
<dbReference type="EMBL" id="CM042060">
    <property type="protein sequence ID" value="KAI3678872.1"/>
    <property type="molecule type" value="Genomic_DNA"/>
</dbReference>
<proteinExistence type="predicted"/>
<dbReference type="Proteomes" id="UP001055879">
    <property type="component" value="Linkage Group LG14"/>
</dbReference>